<dbReference type="AlphaFoldDB" id="W9H0A2"/>
<protein>
    <recommendedName>
        <fullName evidence="1">YjiS-like domain-containing protein</fullName>
    </recommendedName>
</protein>
<dbReference type="OrthoDB" id="8162839at2"/>
<gene>
    <name evidence="2" type="ORF">N825_13770</name>
</gene>
<dbReference type="EMBL" id="AVFL01000019">
    <property type="protein sequence ID" value="EWY38271.1"/>
    <property type="molecule type" value="Genomic_DNA"/>
</dbReference>
<comment type="caution">
    <text evidence="2">The sequence shown here is derived from an EMBL/GenBank/DDBJ whole genome shotgun (WGS) entry which is preliminary data.</text>
</comment>
<accession>W9H0A2</accession>
<reference evidence="2 3" key="1">
    <citation type="submission" date="2013-08" db="EMBL/GenBank/DDBJ databases">
        <title>The genome sequence of Skermanella stibiiresistens.</title>
        <authorList>
            <person name="Zhu W."/>
            <person name="Wang G."/>
        </authorList>
    </citation>
    <scope>NUCLEOTIDE SEQUENCE [LARGE SCALE GENOMIC DNA]</scope>
    <source>
        <strain evidence="2 3">SB22</strain>
    </source>
</reference>
<dbReference type="InterPro" id="IPR009506">
    <property type="entry name" value="YjiS-like"/>
</dbReference>
<organism evidence="2 3">
    <name type="scientific">Skermanella stibiiresistens SB22</name>
    <dbReference type="NCBI Taxonomy" id="1385369"/>
    <lineage>
        <taxon>Bacteria</taxon>
        <taxon>Pseudomonadati</taxon>
        <taxon>Pseudomonadota</taxon>
        <taxon>Alphaproteobacteria</taxon>
        <taxon>Rhodospirillales</taxon>
        <taxon>Azospirillaceae</taxon>
        <taxon>Skermanella</taxon>
    </lineage>
</organism>
<evidence type="ECO:0000313" key="2">
    <source>
        <dbReference type="EMBL" id="EWY38271.1"/>
    </source>
</evidence>
<dbReference type="RefSeq" id="WP_037457367.1">
    <property type="nucleotide sequence ID" value="NZ_AVFL01000019.1"/>
</dbReference>
<dbReference type="Proteomes" id="UP000019486">
    <property type="component" value="Unassembled WGS sequence"/>
</dbReference>
<keyword evidence="3" id="KW-1185">Reference proteome</keyword>
<name>W9H0A2_9PROT</name>
<proteinExistence type="predicted"/>
<evidence type="ECO:0000313" key="3">
    <source>
        <dbReference type="Proteomes" id="UP000019486"/>
    </source>
</evidence>
<sequence>MDNGVTFASLAGMARNLMGFLEENAVKRSRGGDYEELSRLHDHLLDDVGLTRHQVEELRRKRGSA</sequence>
<evidence type="ECO:0000259" key="1">
    <source>
        <dbReference type="Pfam" id="PF06568"/>
    </source>
</evidence>
<feature type="domain" description="YjiS-like" evidence="1">
    <location>
        <begin position="34"/>
        <end position="56"/>
    </location>
</feature>
<dbReference type="Pfam" id="PF06568">
    <property type="entry name" value="YjiS-like"/>
    <property type="match status" value="1"/>
</dbReference>